<evidence type="ECO:0000313" key="1">
    <source>
        <dbReference type="EMBL" id="KYH30247.1"/>
    </source>
</evidence>
<reference evidence="1 2" key="1">
    <citation type="submission" date="2016-02" db="EMBL/GenBank/DDBJ databases">
        <title>Genome sequence of Clostridium colicanis DSM 13634.</title>
        <authorList>
            <person name="Poehlein A."/>
            <person name="Daniel R."/>
        </authorList>
    </citation>
    <scope>NUCLEOTIDE SEQUENCE [LARGE SCALE GENOMIC DNA]</scope>
    <source>
        <strain evidence="1 2">DSM 13634</strain>
    </source>
</reference>
<dbReference type="RefSeq" id="WP_061857132.1">
    <property type="nucleotide sequence ID" value="NZ_LTBB01000001.1"/>
</dbReference>
<evidence type="ECO:0008006" key="3">
    <source>
        <dbReference type="Google" id="ProtNLM"/>
    </source>
</evidence>
<dbReference type="AlphaFoldDB" id="A0A151AS93"/>
<organism evidence="1 2">
    <name type="scientific">Clostridium colicanis DSM 13634</name>
    <dbReference type="NCBI Taxonomy" id="1121305"/>
    <lineage>
        <taxon>Bacteria</taxon>
        <taxon>Bacillati</taxon>
        <taxon>Bacillota</taxon>
        <taxon>Clostridia</taxon>
        <taxon>Eubacteriales</taxon>
        <taxon>Clostridiaceae</taxon>
        <taxon>Clostridium</taxon>
    </lineage>
</organism>
<dbReference type="EMBL" id="LTBB01000001">
    <property type="protein sequence ID" value="KYH30247.1"/>
    <property type="molecule type" value="Genomic_DNA"/>
</dbReference>
<dbReference type="Pfam" id="PF14879">
    <property type="entry name" value="DUF4489"/>
    <property type="match status" value="1"/>
</dbReference>
<dbReference type="Proteomes" id="UP000075374">
    <property type="component" value="Unassembled WGS sequence"/>
</dbReference>
<evidence type="ECO:0000313" key="2">
    <source>
        <dbReference type="Proteomes" id="UP000075374"/>
    </source>
</evidence>
<gene>
    <name evidence="1" type="ORF">CLCOL_01910</name>
</gene>
<keyword evidence="2" id="KW-1185">Reference proteome</keyword>
<dbReference type="InterPro" id="IPR027972">
    <property type="entry name" value="DUF4489"/>
</dbReference>
<sequence>MKVYYDYEDKRDYEKCGCREEKKYYKKDYDKCDYYDKSCCDEHKYEKCYQKNPCPYPIIFECAQGTGATIPGTAADTARFEPRSLGCVTIDTTCLKNPVVLFNFSAIIRHINLDNVAVPTRLTFALFKQCENGDEIQCGTWDYVIDFNDTREQITNSYSFSHCECNSCPGCCTYTVKIIAAVNVDVDNILDVSNSTLSVFAKSAC</sequence>
<comment type="caution">
    <text evidence="1">The sequence shown here is derived from an EMBL/GenBank/DDBJ whole genome shotgun (WGS) entry which is preliminary data.</text>
</comment>
<proteinExistence type="predicted"/>
<accession>A0A151AS93</accession>
<protein>
    <recommendedName>
        <fullName evidence="3">DUF4489 domain-containing protein</fullName>
    </recommendedName>
</protein>
<dbReference type="STRING" id="1121305.CLCOL_01910"/>
<name>A0A151AS93_9CLOT</name>
<dbReference type="PATRIC" id="fig|1121305.3.peg.189"/>